<keyword evidence="2" id="KW-0732">Signal</keyword>
<feature type="signal peptide" evidence="2">
    <location>
        <begin position="1"/>
        <end position="28"/>
    </location>
</feature>
<feature type="chain" id="PRO_5002071000" evidence="2">
    <location>
        <begin position="29"/>
        <end position="158"/>
    </location>
</feature>
<protein>
    <submittedName>
        <fullName evidence="3">RNA polymerase-associated protein RapA</fullName>
    </submittedName>
</protein>
<gene>
    <name evidence="3" type="primary">rapA_0</name>
    <name evidence="3" type="ORF">CM83_33379</name>
</gene>
<evidence type="ECO:0000256" key="2">
    <source>
        <dbReference type="SAM" id="SignalP"/>
    </source>
</evidence>
<feature type="non-terminal residue" evidence="3">
    <location>
        <position position="1"/>
    </location>
</feature>
<evidence type="ECO:0000256" key="1">
    <source>
        <dbReference type="SAM" id="Coils"/>
    </source>
</evidence>
<evidence type="ECO:0000313" key="3">
    <source>
        <dbReference type="EMBL" id="JAG35264.1"/>
    </source>
</evidence>
<sequence>HQSVKNTSKMMHSFLAVGLLSCFSAVSADPPTMASLVVEVQHLSQLSTDIVTHINTTAEAQIDEKIAAVDSCWTGKTAVFQKQIQDDYNKKLSQVKLQLENLRQNLPNMNDDQISSLSQQLYVETGGLLEQTENAVNSFNQDVMKIHRQVGALNTIDC</sequence>
<feature type="coiled-coil region" evidence="1">
    <location>
        <begin position="85"/>
        <end position="149"/>
    </location>
</feature>
<dbReference type="SUPFAM" id="SSF140453">
    <property type="entry name" value="EsxAB dimer-like"/>
    <property type="match status" value="1"/>
</dbReference>
<keyword evidence="1" id="KW-0175">Coiled coil</keyword>
<organism evidence="3">
    <name type="scientific">Lygus hesperus</name>
    <name type="common">Western plant bug</name>
    <dbReference type="NCBI Taxonomy" id="30085"/>
    <lineage>
        <taxon>Eukaryota</taxon>
        <taxon>Metazoa</taxon>
        <taxon>Ecdysozoa</taxon>
        <taxon>Arthropoda</taxon>
        <taxon>Hexapoda</taxon>
        <taxon>Insecta</taxon>
        <taxon>Pterygota</taxon>
        <taxon>Neoptera</taxon>
        <taxon>Paraneoptera</taxon>
        <taxon>Hemiptera</taxon>
        <taxon>Heteroptera</taxon>
        <taxon>Panheteroptera</taxon>
        <taxon>Cimicomorpha</taxon>
        <taxon>Miridae</taxon>
        <taxon>Mirini</taxon>
        <taxon>Lygus</taxon>
    </lineage>
</organism>
<name>A0A0A9YSS6_LYGHE</name>
<dbReference type="AlphaFoldDB" id="A0A0A9YSS6"/>
<proteinExistence type="predicted"/>
<dbReference type="EMBL" id="GBHO01008340">
    <property type="protein sequence ID" value="JAG35264.1"/>
    <property type="molecule type" value="Transcribed_RNA"/>
</dbReference>
<reference evidence="3" key="1">
    <citation type="journal article" date="2014" name="PLoS ONE">
        <title>Transcriptome-Based Identification of ABC Transporters in the Western Tarnished Plant Bug Lygus hesperus.</title>
        <authorList>
            <person name="Hull J.J."/>
            <person name="Chaney K."/>
            <person name="Geib S.M."/>
            <person name="Fabrick J.A."/>
            <person name="Brent C.S."/>
            <person name="Walsh D."/>
            <person name="Lavine L.C."/>
        </authorList>
    </citation>
    <scope>NUCLEOTIDE SEQUENCE</scope>
</reference>
<reference evidence="3" key="2">
    <citation type="submission" date="2014-07" db="EMBL/GenBank/DDBJ databases">
        <authorList>
            <person name="Hull J."/>
        </authorList>
    </citation>
    <scope>NUCLEOTIDE SEQUENCE</scope>
</reference>
<dbReference type="InterPro" id="IPR036689">
    <property type="entry name" value="ESAT-6-like_sf"/>
</dbReference>
<accession>A0A0A9YSS6</accession>